<keyword evidence="3 14" id="KW-0052">Apoplast</keyword>
<evidence type="ECO:0000259" key="15">
    <source>
        <dbReference type="SMART" id="SM00835"/>
    </source>
</evidence>
<protein>
    <recommendedName>
        <fullName evidence="14">Germin-like protein</fullName>
    </recommendedName>
</protein>
<evidence type="ECO:0000256" key="12">
    <source>
        <dbReference type="PIRSR" id="PIRSR601929-2"/>
    </source>
</evidence>
<dbReference type="InterPro" id="IPR006045">
    <property type="entry name" value="Cupin_1"/>
</dbReference>
<name>A0A833X4U3_JUGRE</name>
<dbReference type="FunFam" id="2.60.120.10:FF:000047">
    <property type="entry name" value="Auxin-binding protein ABP19a"/>
    <property type="match status" value="1"/>
</dbReference>
<feature type="domain" description="Cupin type-1" evidence="15">
    <location>
        <begin position="64"/>
        <end position="210"/>
    </location>
</feature>
<dbReference type="GO" id="GO:0048046">
    <property type="term" value="C:apoplast"/>
    <property type="evidence" value="ECO:0007669"/>
    <property type="project" value="UniProtKB-SubCell"/>
</dbReference>
<feature type="signal peptide" evidence="14">
    <location>
        <begin position="1"/>
        <end position="29"/>
    </location>
</feature>
<evidence type="ECO:0000313" key="17">
    <source>
        <dbReference type="Proteomes" id="UP000619265"/>
    </source>
</evidence>
<evidence type="ECO:0000256" key="4">
    <source>
        <dbReference type="ARBA" id="ARBA00022525"/>
    </source>
</evidence>
<evidence type="ECO:0000256" key="1">
    <source>
        <dbReference type="ARBA" id="ARBA00004271"/>
    </source>
</evidence>
<feature type="binding site" evidence="12">
    <location>
        <position position="114"/>
    </location>
    <ligand>
        <name>Mn(2+)</name>
        <dbReference type="ChEBI" id="CHEBI:29035"/>
    </ligand>
</feature>
<dbReference type="PRINTS" id="PR00325">
    <property type="entry name" value="GERMIN"/>
</dbReference>
<comment type="subcellular location">
    <subcellularLocation>
        <location evidence="1 14">Secreted</location>
        <location evidence="1 14">Extracellular space</location>
        <location evidence="1 14">Apoplast</location>
    </subcellularLocation>
</comment>
<dbReference type="CDD" id="cd02241">
    <property type="entry name" value="cupin_OxOx"/>
    <property type="match status" value="1"/>
</dbReference>
<feature type="disulfide bond" evidence="13">
    <location>
        <begin position="35"/>
        <end position="50"/>
    </location>
</feature>
<evidence type="ECO:0000256" key="7">
    <source>
        <dbReference type="ARBA" id="ARBA00023157"/>
    </source>
</evidence>
<dbReference type="Proteomes" id="UP000619265">
    <property type="component" value="Unassembled WGS sequence"/>
</dbReference>
<feature type="binding site" evidence="12">
    <location>
        <position position="112"/>
    </location>
    <ligand>
        <name>Mn(2+)</name>
        <dbReference type="ChEBI" id="CHEBI:29035"/>
    </ligand>
</feature>
<reference evidence="16" key="2">
    <citation type="submission" date="2020-03" db="EMBL/GenBank/DDBJ databases">
        <title>Walnut 2.0.</title>
        <authorList>
            <person name="Marrano A."/>
            <person name="Britton M."/>
            <person name="Zimin A.V."/>
            <person name="Zaini P.A."/>
            <person name="Workman R."/>
            <person name="Puiu D."/>
            <person name="Bianco L."/>
            <person name="Allen B.J."/>
            <person name="Troggio M."/>
            <person name="Leslie C.A."/>
            <person name="Timp W."/>
            <person name="Dendekar A."/>
            <person name="Salzberg S.L."/>
            <person name="Neale D.B."/>
        </authorList>
    </citation>
    <scope>NUCLEOTIDE SEQUENCE</scope>
    <source>
        <tissue evidence="16">Leaves</tissue>
    </source>
</reference>
<dbReference type="InterPro" id="IPR014710">
    <property type="entry name" value="RmlC-like_jellyroll"/>
</dbReference>
<keyword evidence="8" id="KW-0675">Receptor</keyword>
<dbReference type="SUPFAM" id="SSF51182">
    <property type="entry name" value="RmlC-like cupins"/>
    <property type="match status" value="1"/>
</dbReference>
<dbReference type="InterPro" id="IPR019780">
    <property type="entry name" value="Germin_Mn-BS"/>
</dbReference>
<keyword evidence="9" id="KW-0325">Glycoprotein</keyword>
<dbReference type="Pfam" id="PF00190">
    <property type="entry name" value="Cupin_1"/>
    <property type="match status" value="1"/>
</dbReference>
<keyword evidence="10 11" id="KW-0464">Manganese</keyword>
<evidence type="ECO:0000256" key="8">
    <source>
        <dbReference type="ARBA" id="ARBA00023170"/>
    </source>
</evidence>
<dbReference type="Gene3D" id="2.60.120.10">
    <property type="entry name" value="Jelly Rolls"/>
    <property type="match status" value="1"/>
</dbReference>
<evidence type="ECO:0000256" key="13">
    <source>
        <dbReference type="PIRSR" id="PIRSR601929-3"/>
    </source>
</evidence>
<organism evidence="16 17">
    <name type="scientific">Juglans regia</name>
    <name type="common">English walnut</name>
    <dbReference type="NCBI Taxonomy" id="51240"/>
    <lineage>
        <taxon>Eukaryota</taxon>
        <taxon>Viridiplantae</taxon>
        <taxon>Streptophyta</taxon>
        <taxon>Embryophyta</taxon>
        <taxon>Tracheophyta</taxon>
        <taxon>Spermatophyta</taxon>
        <taxon>Magnoliopsida</taxon>
        <taxon>eudicotyledons</taxon>
        <taxon>Gunneridae</taxon>
        <taxon>Pentapetalae</taxon>
        <taxon>rosids</taxon>
        <taxon>fabids</taxon>
        <taxon>Fagales</taxon>
        <taxon>Juglandaceae</taxon>
        <taxon>Juglans</taxon>
    </lineage>
</organism>
<accession>A0A833X4U3</accession>
<keyword evidence="7 13" id="KW-1015">Disulfide bond</keyword>
<keyword evidence="5 11" id="KW-0479">Metal-binding</keyword>
<feature type="non-terminal residue" evidence="16">
    <location>
        <position position="1"/>
    </location>
</feature>
<keyword evidence="6 14" id="KW-0732">Signal</keyword>
<evidence type="ECO:0000313" key="16">
    <source>
        <dbReference type="EMBL" id="KAF5458741.1"/>
    </source>
</evidence>
<dbReference type="PANTHER" id="PTHR31238">
    <property type="entry name" value="GERMIN-LIKE PROTEIN SUBFAMILY 3 MEMBER 3"/>
    <property type="match status" value="1"/>
</dbReference>
<dbReference type="InterPro" id="IPR011051">
    <property type="entry name" value="RmlC_Cupin_sf"/>
</dbReference>
<evidence type="ECO:0000256" key="10">
    <source>
        <dbReference type="ARBA" id="ARBA00023211"/>
    </source>
</evidence>
<reference evidence="16" key="1">
    <citation type="submission" date="2015-10" db="EMBL/GenBank/DDBJ databases">
        <authorList>
            <person name="Martinez-Garcia P.J."/>
            <person name="Crepeau M.W."/>
            <person name="Puiu D."/>
            <person name="Gonzalez-Ibeas D."/>
            <person name="Whalen J."/>
            <person name="Stevens K."/>
            <person name="Paul R."/>
            <person name="Butterfield T."/>
            <person name="Britton M."/>
            <person name="Reagan R."/>
            <person name="Chakraborty S."/>
            <person name="Walawage S.L."/>
            <person name="Vasquez-Gross H.A."/>
            <person name="Cardeno C."/>
            <person name="Famula R."/>
            <person name="Pratt K."/>
            <person name="Kuruganti S."/>
            <person name="Aradhya M.K."/>
            <person name="Leslie C.A."/>
            <person name="Dandekar A.M."/>
            <person name="Salzberg S.L."/>
            <person name="Wegrzyn J.L."/>
            <person name="Langley C.H."/>
            <person name="Neale D.B."/>
        </authorList>
    </citation>
    <scope>NUCLEOTIDE SEQUENCE</scope>
    <source>
        <tissue evidence="16">Leaves</tissue>
    </source>
</reference>
<evidence type="ECO:0000256" key="14">
    <source>
        <dbReference type="RuleBase" id="RU366015"/>
    </source>
</evidence>
<feature type="chain" id="PRO_5033093541" description="Germin-like protein" evidence="14">
    <location>
        <begin position="30"/>
        <end position="220"/>
    </location>
</feature>
<keyword evidence="4 14" id="KW-0964">Secreted</keyword>
<gene>
    <name evidence="16" type="ORF">F2P56_022750</name>
</gene>
<evidence type="ECO:0000256" key="11">
    <source>
        <dbReference type="PIRSR" id="PIRSR601929-1"/>
    </source>
</evidence>
<feature type="binding site" evidence="12">
    <location>
        <position position="158"/>
    </location>
    <ligand>
        <name>Mn(2+)</name>
        <dbReference type="ChEBI" id="CHEBI:29035"/>
    </ligand>
</feature>
<dbReference type="Gramene" id="Jr10_18030_p1">
    <property type="protein sequence ID" value="cds.Jr10_18030_p1"/>
    <property type="gene ID" value="Jr10_18030"/>
</dbReference>
<feature type="binding site" evidence="11">
    <location>
        <position position="119"/>
    </location>
    <ligand>
        <name>oxalate</name>
        <dbReference type="ChEBI" id="CHEBI:30623"/>
    </ligand>
</feature>
<comment type="similarity">
    <text evidence="2 14">Belongs to the germin family.</text>
</comment>
<dbReference type="EMBL" id="LIHL02000010">
    <property type="protein sequence ID" value="KAF5458741.1"/>
    <property type="molecule type" value="Genomic_DNA"/>
</dbReference>
<evidence type="ECO:0000256" key="6">
    <source>
        <dbReference type="ARBA" id="ARBA00022729"/>
    </source>
</evidence>
<proteinExistence type="inferred from homology"/>
<evidence type="ECO:0000256" key="3">
    <source>
        <dbReference type="ARBA" id="ARBA00022523"/>
    </source>
</evidence>
<evidence type="ECO:0000256" key="5">
    <source>
        <dbReference type="ARBA" id="ARBA00022723"/>
    </source>
</evidence>
<evidence type="ECO:0000256" key="9">
    <source>
        <dbReference type="ARBA" id="ARBA00023180"/>
    </source>
</evidence>
<dbReference type="GO" id="GO:0030145">
    <property type="term" value="F:manganese ion binding"/>
    <property type="evidence" value="ECO:0007669"/>
    <property type="project" value="UniProtKB-UniRule"/>
</dbReference>
<evidence type="ECO:0000256" key="2">
    <source>
        <dbReference type="ARBA" id="ARBA00007456"/>
    </source>
</evidence>
<feature type="binding site" evidence="12">
    <location>
        <position position="119"/>
    </location>
    <ligand>
        <name>Mn(2+)</name>
        <dbReference type="ChEBI" id="CHEBI:29035"/>
    </ligand>
</feature>
<feature type="binding site" evidence="11">
    <location>
        <position position="114"/>
    </location>
    <ligand>
        <name>oxalate</name>
        <dbReference type="ChEBI" id="CHEBI:30623"/>
    </ligand>
</feature>
<dbReference type="SMART" id="SM00835">
    <property type="entry name" value="Cupin_1"/>
    <property type="match status" value="1"/>
</dbReference>
<comment type="caution">
    <text evidence="16">The sequence shown here is derived from an EMBL/GenBank/DDBJ whole genome shotgun (WGS) entry which is preliminary data.</text>
</comment>
<dbReference type="PROSITE" id="PS00725">
    <property type="entry name" value="GERMIN"/>
    <property type="match status" value="1"/>
</dbReference>
<dbReference type="InterPro" id="IPR001929">
    <property type="entry name" value="Germin"/>
</dbReference>
<dbReference type="AlphaFoldDB" id="A0A833X4U3"/>
<sequence length="220" mass="22889">TQKHTPKIAARMISPVIFIFSLLLSSSQAAVQDFCVADFEFPESPAGYACKKPAAVTVNDFVFSGLGIPGNTSNLIKAGVITAFASDFPGVNGLGISMARADIAVGGVIPFHTHPGASEVLLVVEGTVFAGLVSSTNEVYTQTLQKGDIMVFPQGLLHFSLNAGNSTAVEFVSFSSATPGLQFVPFALFGNDLPTDIIAATTFLDEAEIMKLKAILGGTG</sequence>